<dbReference type="OrthoDB" id="9812899at2"/>
<evidence type="ECO:0000256" key="5">
    <source>
        <dbReference type="ARBA" id="ARBA00023136"/>
    </source>
</evidence>
<evidence type="ECO:0000256" key="6">
    <source>
        <dbReference type="SAM" id="Phobius"/>
    </source>
</evidence>
<feature type="transmembrane region" description="Helical" evidence="6">
    <location>
        <begin position="170"/>
        <end position="191"/>
    </location>
</feature>
<dbReference type="Pfam" id="PF00892">
    <property type="entry name" value="EamA"/>
    <property type="match status" value="2"/>
</dbReference>
<feature type="transmembrane region" description="Helical" evidence="6">
    <location>
        <begin position="59"/>
        <end position="80"/>
    </location>
</feature>
<feature type="transmembrane region" description="Helical" evidence="6">
    <location>
        <begin position="140"/>
        <end position="158"/>
    </location>
</feature>
<dbReference type="PANTHER" id="PTHR22911">
    <property type="entry name" value="ACYL-MALONYL CONDENSING ENZYME-RELATED"/>
    <property type="match status" value="1"/>
</dbReference>
<keyword evidence="9" id="KW-1185">Reference proteome</keyword>
<dbReference type="SUPFAM" id="SSF103481">
    <property type="entry name" value="Multidrug resistance efflux transporter EmrE"/>
    <property type="match status" value="2"/>
</dbReference>
<feature type="transmembrane region" description="Helical" evidence="6">
    <location>
        <begin position="29"/>
        <end position="47"/>
    </location>
</feature>
<keyword evidence="3 6" id="KW-0812">Transmembrane</keyword>
<dbReference type="GO" id="GO:0016020">
    <property type="term" value="C:membrane"/>
    <property type="evidence" value="ECO:0007669"/>
    <property type="project" value="UniProtKB-SubCell"/>
</dbReference>
<gene>
    <name evidence="8" type="ORF">EOI86_22300</name>
</gene>
<dbReference type="AlphaFoldDB" id="A0A437QI86"/>
<dbReference type="InterPro" id="IPR000620">
    <property type="entry name" value="EamA_dom"/>
</dbReference>
<evidence type="ECO:0000256" key="1">
    <source>
        <dbReference type="ARBA" id="ARBA00004141"/>
    </source>
</evidence>
<keyword evidence="4 6" id="KW-1133">Transmembrane helix</keyword>
<evidence type="ECO:0000256" key="3">
    <source>
        <dbReference type="ARBA" id="ARBA00022692"/>
    </source>
</evidence>
<feature type="transmembrane region" description="Helical" evidence="6">
    <location>
        <begin position="86"/>
        <end position="107"/>
    </location>
</feature>
<comment type="similarity">
    <text evidence="2">Belongs to the drug/metabolite transporter (DMT) superfamily. 10 TMS drug/metabolite exporter (DME) (TC 2.A.7.3) family.</text>
</comment>
<feature type="transmembrane region" description="Helical" evidence="6">
    <location>
        <begin position="116"/>
        <end position="134"/>
    </location>
</feature>
<dbReference type="Proteomes" id="UP000287447">
    <property type="component" value="Unassembled WGS sequence"/>
</dbReference>
<evidence type="ECO:0000313" key="8">
    <source>
        <dbReference type="EMBL" id="RVU34267.1"/>
    </source>
</evidence>
<reference evidence="9" key="1">
    <citation type="submission" date="2019-01" db="EMBL/GenBank/DDBJ databases">
        <title>Gri0909 isolated from a small marine red alga.</title>
        <authorList>
            <person name="Kim J."/>
            <person name="Jeong S.E."/>
            <person name="Jeon C.O."/>
        </authorList>
    </citation>
    <scope>NUCLEOTIDE SEQUENCE [LARGE SCALE GENOMIC DNA]</scope>
    <source>
        <strain evidence="9">Gri0909</strain>
    </source>
</reference>
<dbReference type="InterPro" id="IPR037185">
    <property type="entry name" value="EmrE-like"/>
</dbReference>
<proteinExistence type="inferred from homology"/>
<protein>
    <submittedName>
        <fullName evidence="8">DMT family transporter</fullName>
    </submittedName>
</protein>
<feature type="transmembrane region" description="Helical" evidence="6">
    <location>
        <begin position="252"/>
        <end position="270"/>
    </location>
</feature>
<feature type="domain" description="EamA" evidence="7">
    <location>
        <begin position="2"/>
        <end position="130"/>
    </location>
</feature>
<evidence type="ECO:0000259" key="7">
    <source>
        <dbReference type="Pfam" id="PF00892"/>
    </source>
</evidence>
<comment type="subcellular location">
    <subcellularLocation>
        <location evidence="1">Membrane</location>
        <topology evidence="1">Multi-pass membrane protein</topology>
    </subcellularLocation>
</comment>
<feature type="domain" description="EamA" evidence="7">
    <location>
        <begin position="139"/>
        <end position="268"/>
    </location>
</feature>
<evidence type="ECO:0000256" key="4">
    <source>
        <dbReference type="ARBA" id="ARBA00022989"/>
    </source>
</evidence>
<evidence type="ECO:0000256" key="2">
    <source>
        <dbReference type="ARBA" id="ARBA00009853"/>
    </source>
</evidence>
<name>A0A437QI86_9PROT</name>
<evidence type="ECO:0000313" key="9">
    <source>
        <dbReference type="Proteomes" id="UP000287447"/>
    </source>
</evidence>
<keyword evidence="5 6" id="KW-0472">Membrane</keyword>
<accession>A0A437QI86</accession>
<comment type="caution">
    <text evidence="8">The sequence shown here is derived from an EMBL/GenBank/DDBJ whole genome shotgun (WGS) entry which is preliminary data.</text>
</comment>
<dbReference type="EMBL" id="SADE01000004">
    <property type="protein sequence ID" value="RVU34267.1"/>
    <property type="molecule type" value="Genomic_DNA"/>
</dbReference>
<sequence length="294" mass="32236">MSWMVFGTVAFATMHTLVRHITQEVPVFEVAFFRNFFAVVALTPMFLRYGFTPLKTKRIGLLTLRGVLNIGAMLAFFYALSVTPLATVSALGFSAPIFATTLAMLLLGEVVRARRWAAIVIGFAGALVIIRPGIIELDYGMLAVLLSSGLWALALMVIKVLGRTESSLTITLYMGLIMTPLSLGPALYVWVWPTWEQLAWLAGVGLVGAIAQWSMTEALRLGDTSEVMPLDFLKLIWASVFGYFIFSEVPDLFTWIGGLMIFGGSTYIAIRESEKRRHTAKADAARAEAAALDP</sequence>
<organism evidence="8 9">
    <name type="scientific">Hwanghaeella grinnelliae</name>
    <dbReference type="NCBI Taxonomy" id="2500179"/>
    <lineage>
        <taxon>Bacteria</taxon>
        <taxon>Pseudomonadati</taxon>
        <taxon>Pseudomonadota</taxon>
        <taxon>Alphaproteobacteria</taxon>
        <taxon>Rhodospirillales</taxon>
        <taxon>Rhodospirillaceae</taxon>
        <taxon>Hwanghaeella</taxon>
    </lineage>
</organism>
<dbReference type="PANTHER" id="PTHR22911:SF6">
    <property type="entry name" value="SOLUTE CARRIER FAMILY 35 MEMBER G1"/>
    <property type="match status" value="1"/>
</dbReference>